<feature type="chain" id="PRO_5043134221" evidence="1">
    <location>
        <begin position="27"/>
        <end position="499"/>
    </location>
</feature>
<evidence type="ECO:0000256" key="1">
    <source>
        <dbReference type="SAM" id="SignalP"/>
    </source>
</evidence>
<dbReference type="SUPFAM" id="SSF82057">
    <property type="entry name" value="Prokaryotic SH3-related domain"/>
    <property type="match status" value="1"/>
</dbReference>
<evidence type="ECO:0000259" key="2">
    <source>
        <dbReference type="Pfam" id="PF13457"/>
    </source>
</evidence>
<name>A0A135ZEP9_9LACO</name>
<feature type="signal peptide" evidence="1">
    <location>
        <begin position="1"/>
        <end position="26"/>
    </location>
</feature>
<reference evidence="3" key="2">
    <citation type="submission" date="2024-06" db="EMBL/GenBank/DDBJ databases">
        <title>Vaginal Lactobacillus fatty acid response mechanisms reveal a metabolite-targeted strategy for bacterial vaginosis treatment.</title>
        <authorList>
            <person name="Zhu M."/>
            <person name="Blainey P.C."/>
            <person name="Bloom S.M."/>
            <person name="Kwon D.S."/>
        </authorList>
    </citation>
    <scope>NUCLEOTIDE SEQUENCE</scope>
    <source>
        <strain evidence="3">194_F1_1</strain>
    </source>
</reference>
<dbReference type="Proteomes" id="UP000295195">
    <property type="component" value="Unassembled WGS sequence"/>
</dbReference>
<feature type="domain" description="GW" evidence="2">
    <location>
        <begin position="34"/>
        <end position="100"/>
    </location>
</feature>
<sequence>MKRVKVYLGLACLMTLLCLKPQMVWARELNPFQTKMINPHTSYRIYQNLTRKGPSRSLCLANTFKHGNVQASAVRKVRGNKYCYVWLDGHRGGWVNQRAFLRRKIAVVHQISLVKNSHYSFPTRDAINYATDAAGTIIEPSKVKVSRAEVSSSKKESYRVSYSYGKAHAQTVVQVRANAREGIVKATKKPQAGDSARSWFKHYKTSGNWGRSFAPETKSHVLKSVHFKLKTYFYQPATLCQSDSVTGTVGLVPEGLTVSNGSMYATMYHSPNDTRAHIVSYKFNQVPNRYTMQKLPWLPWSQFLRLASHVKISPYIKLGHGQAIGSTRKYIYVIANNHLLRKSSQSEEIMQISKNNLQIKQIWTFKVWNHSARTGRYFHNATFVNDHQFIAVYHDATDHRFEYWEVTRQGNSWYPKEIGATRGDFMRNDSPVQGITYDKHKKQIYLAFNDYLFKLKRSGKVLARGHFHTGREFEGISINGRHLYAELAQRPELLRQRIR</sequence>
<dbReference type="InterPro" id="IPR025987">
    <property type="entry name" value="GW_dom"/>
</dbReference>
<dbReference type="STRING" id="47770.GCA_001567095_01349"/>
<evidence type="ECO:0000313" key="5">
    <source>
        <dbReference type="Proteomes" id="UP000295195"/>
    </source>
</evidence>
<dbReference type="EMBL" id="NKLP01000132">
    <property type="protein sequence ID" value="TDN30710.1"/>
    <property type="molecule type" value="Genomic_DNA"/>
</dbReference>
<protein>
    <submittedName>
        <fullName evidence="3">SH3-like domain-containing protein</fullName>
    </submittedName>
</protein>
<reference evidence="4 5" key="1">
    <citation type="submission" date="2017-06" db="EMBL/GenBank/DDBJ databases">
        <authorList>
            <person name="Swanenburg J."/>
            <person name="Kort R."/>
        </authorList>
    </citation>
    <scope>NUCLEOTIDE SEQUENCE [LARGE SCALE GENOMIC DNA]</scope>
    <source>
        <strain evidence="4 5">RL05</strain>
    </source>
</reference>
<keyword evidence="6" id="KW-1185">Reference proteome</keyword>
<dbReference type="Pfam" id="PF13457">
    <property type="entry name" value="GW"/>
    <property type="match status" value="1"/>
</dbReference>
<dbReference type="AlphaFoldDB" id="A0A135ZEP9"/>
<dbReference type="Proteomes" id="UP001434419">
    <property type="component" value="Unassembled WGS sequence"/>
</dbReference>
<evidence type="ECO:0000313" key="4">
    <source>
        <dbReference type="EMBL" id="TDN30710.1"/>
    </source>
</evidence>
<evidence type="ECO:0000313" key="3">
    <source>
        <dbReference type="EMBL" id="MES5148749.1"/>
    </source>
</evidence>
<comment type="caution">
    <text evidence="4">The sequence shown here is derived from an EMBL/GenBank/DDBJ whole genome shotgun (WGS) entry which is preliminary data.</text>
</comment>
<dbReference type="EMBL" id="JBETVU010000012">
    <property type="protein sequence ID" value="MES5148749.1"/>
    <property type="molecule type" value="Genomic_DNA"/>
</dbReference>
<keyword evidence="1" id="KW-0732">Signal</keyword>
<proteinExistence type="predicted"/>
<accession>A0A135ZEP9</accession>
<dbReference type="RefSeq" id="WP_005719513.1">
    <property type="nucleotide sequence ID" value="NZ_CAZZQD010000001.1"/>
</dbReference>
<gene>
    <name evidence="3" type="ORF">ABVC42_02190</name>
    <name evidence="4" type="ORF">CEE75_07575</name>
</gene>
<evidence type="ECO:0000313" key="6">
    <source>
        <dbReference type="Proteomes" id="UP001434419"/>
    </source>
</evidence>
<organism evidence="4 5">
    <name type="scientific">Lactobacillus crispatus</name>
    <dbReference type="NCBI Taxonomy" id="47770"/>
    <lineage>
        <taxon>Bacteria</taxon>
        <taxon>Bacillati</taxon>
        <taxon>Bacillota</taxon>
        <taxon>Bacilli</taxon>
        <taxon>Lactobacillales</taxon>
        <taxon>Lactobacillaceae</taxon>
        <taxon>Lactobacillus</taxon>
    </lineage>
</organism>